<evidence type="ECO:0000313" key="4">
    <source>
        <dbReference type="Proteomes" id="UP001596443"/>
    </source>
</evidence>
<keyword evidence="4" id="KW-1185">Reference proteome</keyword>
<feature type="compositionally biased region" description="Basic and acidic residues" evidence="1">
    <location>
        <begin position="7"/>
        <end position="17"/>
    </location>
</feature>
<dbReference type="Pfam" id="PF26456">
    <property type="entry name" value="DUF8135"/>
    <property type="match status" value="1"/>
</dbReference>
<feature type="compositionally biased region" description="Polar residues" evidence="1">
    <location>
        <begin position="48"/>
        <end position="57"/>
    </location>
</feature>
<dbReference type="Proteomes" id="UP001596443">
    <property type="component" value="Unassembled WGS sequence"/>
</dbReference>
<dbReference type="AlphaFoldDB" id="A0ABD5TAS2"/>
<feature type="compositionally biased region" description="Basic and acidic residues" evidence="1">
    <location>
        <begin position="73"/>
        <end position="99"/>
    </location>
</feature>
<feature type="compositionally biased region" description="Acidic residues" evidence="1">
    <location>
        <begin position="100"/>
        <end position="109"/>
    </location>
</feature>
<accession>A0ABD5TAS2</accession>
<sequence length="218" mass="23436">MTDDRDDDRRDEAKGDQEGSPEVRNPFASDEPTRGERGDEMDAESGDQTDGTTDEISATTDGTDATTGPPGRRSRDAPLSDLAERVGERGRDRDARDDSTPFEEVEVGDIDTGALWESLATGEPAEPGDDDDLGQYDPSEAAAERVEASAAGDTRLEHVLDKREYCQRCPHLSAPPDVACGHDDTDIVEVVDGEHFRVRGCPMATAQGRPNFAAGDDA</sequence>
<organism evidence="3 4">
    <name type="scientific">Halobaculum halobium</name>
    <dbReference type="NCBI Taxonomy" id="3032281"/>
    <lineage>
        <taxon>Archaea</taxon>
        <taxon>Methanobacteriati</taxon>
        <taxon>Methanobacteriota</taxon>
        <taxon>Stenosarchaea group</taxon>
        <taxon>Halobacteria</taxon>
        <taxon>Halobacteriales</taxon>
        <taxon>Haloferacaceae</taxon>
        <taxon>Halobaculum</taxon>
    </lineage>
</organism>
<dbReference type="RefSeq" id="WP_284063160.1">
    <property type="nucleotide sequence ID" value="NZ_CP126158.1"/>
</dbReference>
<feature type="domain" description="DUF8135" evidence="2">
    <location>
        <begin position="158"/>
        <end position="205"/>
    </location>
</feature>
<gene>
    <name evidence="3" type="ORF">ACFQFD_10330</name>
</gene>
<evidence type="ECO:0000256" key="1">
    <source>
        <dbReference type="SAM" id="MobiDB-lite"/>
    </source>
</evidence>
<protein>
    <recommendedName>
        <fullName evidence="2">DUF8135 domain-containing protein</fullName>
    </recommendedName>
</protein>
<proteinExistence type="predicted"/>
<feature type="compositionally biased region" description="Basic and acidic residues" evidence="1">
    <location>
        <begin position="31"/>
        <end position="40"/>
    </location>
</feature>
<name>A0ABD5TAS2_9EURY</name>
<dbReference type="GeneID" id="81209444"/>
<feature type="compositionally biased region" description="Low complexity" evidence="1">
    <location>
        <begin position="58"/>
        <end position="71"/>
    </location>
</feature>
<dbReference type="InterPro" id="IPR058448">
    <property type="entry name" value="DUF8135"/>
</dbReference>
<reference evidence="3 4" key="1">
    <citation type="journal article" date="2019" name="Int. J. Syst. Evol. Microbiol.">
        <title>The Global Catalogue of Microorganisms (GCM) 10K type strain sequencing project: providing services to taxonomists for standard genome sequencing and annotation.</title>
        <authorList>
            <consortium name="The Broad Institute Genomics Platform"/>
            <consortium name="The Broad Institute Genome Sequencing Center for Infectious Disease"/>
            <person name="Wu L."/>
            <person name="Ma J."/>
        </authorList>
    </citation>
    <scope>NUCLEOTIDE SEQUENCE [LARGE SCALE GENOMIC DNA]</scope>
    <source>
        <strain evidence="3 4">SYNS20</strain>
    </source>
</reference>
<evidence type="ECO:0000313" key="3">
    <source>
        <dbReference type="EMBL" id="MFC6786370.1"/>
    </source>
</evidence>
<evidence type="ECO:0000259" key="2">
    <source>
        <dbReference type="Pfam" id="PF26456"/>
    </source>
</evidence>
<comment type="caution">
    <text evidence="3">The sequence shown here is derived from an EMBL/GenBank/DDBJ whole genome shotgun (WGS) entry which is preliminary data.</text>
</comment>
<dbReference type="EMBL" id="JBHSWX010000012">
    <property type="protein sequence ID" value="MFC6786370.1"/>
    <property type="molecule type" value="Genomic_DNA"/>
</dbReference>
<feature type="region of interest" description="Disordered" evidence="1">
    <location>
        <begin position="1"/>
        <end position="150"/>
    </location>
</feature>